<evidence type="ECO:0000256" key="1">
    <source>
        <dbReference type="SAM" id="Phobius"/>
    </source>
</evidence>
<dbReference type="eggNOG" id="ENOG50314FF">
    <property type="taxonomic scope" value="Bacteria"/>
</dbReference>
<protein>
    <submittedName>
        <fullName evidence="2">Uncharacterized protein</fullName>
    </submittedName>
</protein>
<keyword evidence="3" id="KW-1185">Reference proteome</keyword>
<dbReference type="HOGENOM" id="CLU_855020_0_0_5"/>
<feature type="transmembrane region" description="Helical" evidence="1">
    <location>
        <begin position="50"/>
        <end position="71"/>
    </location>
</feature>
<dbReference type="Proteomes" id="UP000018851">
    <property type="component" value="Chromosome"/>
</dbReference>
<reference evidence="2 3" key="1">
    <citation type="submission" date="2013-07" db="EMBL/GenBank/DDBJ databases">
        <title>Completed genome of Sphingomonas sanxanigenens NX02.</title>
        <authorList>
            <person name="Ma T."/>
            <person name="Huang H."/>
            <person name="Wu M."/>
            <person name="Li X."/>
            <person name="Li G."/>
        </authorList>
    </citation>
    <scope>NUCLEOTIDE SEQUENCE [LARGE SCALE GENOMIC DNA]</scope>
    <source>
        <strain evidence="2 3">NX02</strain>
    </source>
</reference>
<accession>W0ABC4</accession>
<dbReference type="PATRIC" id="fig|1123269.5.peg.2015"/>
<evidence type="ECO:0000313" key="3">
    <source>
        <dbReference type="Proteomes" id="UP000018851"/>
    </source>
</evidence>
<keyword evidence="1" id="KW-0812">Transmembrane</keyword>
<feature type="transmembrane region" description="Helical" evidence="1">
    <location>
        <begin position="20"/>
        <end position="41"/>
    </location>
</feature>
<dbReference type="EMBL" id="CP006644">
    <property type="protein sequence ID" value="AHE53797.1"/>
    <property type="molecule type" value="Genomic_DNA"/>
</dbReference>
<organism evidence="2 3">
    <name type="scientific">Sphingomonas sanxanigenens DSM 19645 = NX02</name>
    <dbReference type="NCBI Taxonomy" id="1123269"/>
    <lineage>
        <taxon>Bacteria</taxon>
        <taxon>Pseudomonadati</taxon>
        <taxon>Pseudomonadota</taxon>
        <taxon>Alphaproteobacteria</taxon>
        <taxon>Sphingomonadales</taxon>
        <taxon>Sphingomonadaceae</taxon>
        <taxon>Sphingomonas</taxon>
    </lineage>
</organism>
<sequence>MAYADEFGGYHEEPAGPAPWLMSAAIAGGLAVTVGLTLLLLRTEAALQPVMLLGAVLAIAAIAWLILWATLLRRASAAWSVAAFALVAPPALAIGIGSLVWEGMKAEQDAKATATIAAAAADVRDPRVSTTLPPAKGPMSSLLRRALIDLLANQRDYARAVDASGIGDLNSFATLTRKGSVIENCGRLGQLAKTFEASKKRHASITAEAKRAPELATMQVAMRRQFLASMEQTLSRGSAYAQQVSGYELDAIEAAEDACEVLAHRRWLLEGDRIMFTSAADLSRFQHAVRAMQIAGAEQERLVEQQRAQLRTMGEGMIRGTLAPR</sequence>
<keyword evidence="1" id="KW-1133">Transmembrane helix</keyword>
<proteinExistence type="predicted"/>
<feature type="transmembrane region" description="Helical" evidence="1">
    <location>
        <begin position="77"/>
        <end position="101"/>
    </location>
</feature>
<name>W0ABC4_9SPHN</name>
<evidence type="ECO:0000313" key="2">
    <source>
        <dbReference type="EMBL" id="AHE53797.1"/>
    </source>
</evidence>
<dbReference type="STRING" id="1123269.NX02_10400"/>
<keyword evidence="1" id="KW-0472">Membrane</keyword>
<gene>
    <name evidence="2" type="ORF">NX02_10400</name>
</gene>
<dbReference type="AlphaFoldDB" id="W0ABC4"/>
<dbReference type="KEGG" id="ssan:NX02_10400"/>